<evidence type="ECO:0000313" key="2">
    <source>
        <dbReference type="EMBL" id="KPB00556.1"/>
    </source>
</evidence>
<dbReference type="RefSeq" id="WP_053999807.1">
    <property type="nucleotide sequence ID" value="NZ_JXMU01000019.1"/>
</dbReference>
<comment type="caution">
    <text evidence="2">The sequence shown here is derived from an EMBL/GenBank/DDBJ whole genome shotgun (WGS) entry which is preliminary data.</text>
</comment>
<evidence type="ECO:0000256" key="1">
    <source>
        <dbReference type="SAM" id="Phobius"/>
    </source>
</evidence>
<accession>A0A0M9GLZ7</accession>
<keyword evidence="1" id="KW-0472">Membrane</keyword>
<dbReference type="PATRIC" id="fig|1514904.3.peg.1447"/>
<keyword evidence="3" id="KW-1185">Reference proteome</keyword>
<sequence length="164" mass="17966">MGDLLFSFVGRMKRIQYAINIICVILAAVAVFAVQQRMGDWKFASIITTTISVVPAIIYLAGTTRRFKDRGRHPLIGFLLYYVLPTGILFGAQQALGEAPLINPETFAEDVKAIIAQTSWSSEDMIRWVSIGLAALLILMGQVSLFLGPGAKKATVFDNEVLTT</sequence>
<keyword evidence="1" id="KW-1133">Transmembrane helix</keyword>
<gene>
    <name evidence="2" type="ORF">SU32_12960</name>
</gene>
<reference evidence="2 3" key="1">
    <citation type="submission" date="2015-01" db="EMBL/GenBank/DDBJ databases">
        <title>Ahrensia donghaiensis sp. nov., a novel dimethylsulphoniopropionate-cleavage bacterium isolated from seawater and emended descriptions of the genus Ahrensia and Ahrensia kielensis.</title>
        <authorList>
            <person name="Liu J."/>
        </authorList>
    </citation>
    <scope>NUCLEOTIDE SEQUENCE [LARGE SCALE GENOMIC DNA]</scope>
    <source>
        <strain evidence="2 3">LZD062</strain>
    </source>
</reference>
<evidence type="ECO:0000313" key="3">
    <source>
        <dbReference type="Proteomes" id="UP000038011"/>
    </source>
</evidence>
<proteinExistence type="predicted"/>
<feature type="transmembrane region" description="Helical" evidence="1">
    <location>
        <begin position="74"/>
        <end position="96"/>
    </location>
</feature>
<keyword evidence="1" id="KW-0812">Transmembrane</keyword>
<dbReference type="Pfam" id="PF05656">
    <property type="entry name" value="DUF805"/>
    <property type="match status" value="1"/>
</dbReference>
<dbReference type="EMBL" id="JXMU01000019">
    <property type="protein sequence ID" value="KPB00556.1"/>
    <property type="molecule type" value="Genomic_DNA"/>
</dbReference>
<name>A0A0M9GLZ7_9HYPH</name>
<protein>
    <submittedName>
        <fullName evidence="2">Uncharacterized protein</fullName>
    </submittedName>
</protein>
<dbReference type="Proteomes" id="UP000038011">
    <property type="component" value="Unassembled WGS sequence"/>
</dbReference>
<organism evidence="2 3">
    <name type="scientific">Ahrensia marina</name>
    <dbReference type="NCBI Taxonomy" id="1514904"/>
    <lineage>
        <taxon>Bacteria</taxon>
        <taxon>Pseudomonadati</taxon>
        <taxon>Pseudomonadota</taxon>
        <taxon>Alphaproteobacteria</taxon>
        <taxon>Hyphomicrobiales</taxon>
        <taxon>Ahrensiaceae</taxon>
        <taxon>Ahrensia</taxon>
    </lineage>
</organism>
<dbReference type="InterPro" id="IPR008523">
    <property type="entry name" value="DUF805"/>
</dbReference>
<dbReference type="AlphaFoldDB" id="A0A0M9GLZ7"/>
<dbReference type="OrthoDB" id="9812349at2"/>
<dbReference type="GO" id="GO:0016020">
    <property type="term" value="C:membrane"/>
    <property type="evidence" value="ECO:0007669"/>
    <property type="project" value="InterPro"/>
</dbReference>
<feature type="transmembrane region" description="Helical" evidence="1">
    <location>
        <begin position="41"/>
        <end position="62"/>
    </location>
</feature>
<dbReference type="STRING" id="1514904.SU32_12960"/>
<feature type="transmembrane region" description="Helical" evidence="1">
    <location>
        <begin position="17"/>
        <end position="35"/>
    </location>
</feature>
<feature type="transmembrane region" description="Helical" evidence="1">
    <location>
        <begin position="125"/>
        <end position="147"/>
    </location>
</feature>